<proteinExistence type="predicted"/>
<name>A0AAN8VUL0_9MAGN</name>
<dbReference type="InterPro" id="IPR046336">
    <property type="entry name" value="Lon_prtase_N_sf"/>
</dbReference>
<accession>A0AAN8VUL0</accession>
<dbReference type="AlphaFoldDB" id="A0AAN8VUL0"/>
<dbReference type="PANTHER" id="PTHR46732:SF5">
    <property type="entry name" value="ATP-DEPENDENT PROTEASE LA (LON) DOMAIN PROTEIN"/>
    <property type="match status" value="1"/>
</dbReference>
<reference evidence="1 2" key="1">
    <citation type="submission" date="2023-12" db="EMBL/GenBank/DDBJ databases">
        <title>A high-quality genome assembly for Dillenia turbinata (Dilleniales).</title>
        <authorList>
            <person name="Chanderbali A."/>
        </authorList>
    </citation>
    <scope>NUCLEOTIDE SEQUENCE [LARGE SCALE GENOMIC DNA]</scope>
    <source>
        <strain evidence="1">LSX21</strain>
        <tissue evidence="1">Leaf</tissue>
    </source>
</reference>
<keyword evidence="2" id="KW-1185">Reference proteome</keyword>
<evidence type="ECO:0000313" key="1">
    <source>
        <dbReference type="EMBL" id="KAK6940345.1"/>
    </source>
</evidence>
<evidence type="ECO:0000313" key="2">
    <source>
        <dbReference type="Proteomes" id="UP001370490"/>
    </source>
</evidence>
<dbReference type="Proteomes" id="UP001370490">
    <property type="component" value="Unassembled WGS sequence"/>
</dbReference>
<dbReference type="Gene3D" id="2.30.130.40">
    <property type="entry name" value="LON domain-like"/>
    <property type="match status" value="1"/>
</dbReference>
<organism evidence="1 2">
    <name type="scientific">Dillenia turbinata</name>
    <dbReference type="NCBI Taxonomy" id="194707"/>
    <lineage>
        <taxon>Eukaryota</taxon>
        <taxon>Viridiplantae</taxon>
        <taxon>Streptophyta</taxon>
        <taxon>Embryophyta</taxon>
        <taxon>Tracheophyta</taxon>
        <taxon>Spermatophyta</taxon>
        <taxon>Magnoliopsida</taxon>
        <taxon>eudicotyledons</taxon>
        <taxon>Gunneridae</taxon>
        <taxon>Pentapetalae</taxon>
        <taxon>Dilleniales</taxon>
        <taxon>Dilleniaceae</taxon>
        <taxon>Dillenia</taxon>
    </lineage>
</organism>
<comment type="caution">
    <text evidence="1">The sequence shown here is derived from an EMBL/GenBank/DDBJ whole genome shotgun (WGS) entry which is preliminary data.</text>
</comment>
<dbReference type="EMBL" id="JBAMMX010000005">
    <property type="protein sequence ID" value="KAK6940345.1"/>
    <property type="molecule type" value="Genomic_DNA"/>
</dbReference>
<dbReference type="SUPFAM" id="SSF88697">
    <property type="entry name" value="PUA domain-like"/>
    <property type="match status" value="1"/>
</dbReference>
<protein>
    <submittedName>
        <fullName evidence="1">Uncharacterized protein</fullName>
    </submittedName>
</protein>
<gene>
    <name evidence="1" type="ORF">RJ641_029876</name>
</gene>
<feature type="non-terminal residue" evidence="1">
    <location>
        <position position="356"/>
    </location>
</feature>
<dbReference type="PANTHER" id="PTHR46732">
    <property type="entry name" value="ATP-DEPENDENT PROTEASE LA (LON) DOMAIN PROTEIN"/>
    <property type="match status" value="1"/>
</dbReference>
<dbReference type="InterPro" id="IPR015947">
    <property type="entry name" value="PUA-like_sf"/>
</dbReference>
<sequence length="356" mass="40940">MKQDLVGTDKHWTIKRRCWRHNLDCHKDLTPWLWCMNFMRQQVSMCVTQREAIPEDRILMAEYMSYQAEIAAKKLQCRENQWHAFCPINISKNFKHISLAKNLMFNVHNKTLDPNLHMYHTSEQLGMLKLKKALAFLQIQVLVPSERKTIHLYEARYLALLEESLFKKDKLFVHFVLEPIVIDDLSSEPSFAARHACLVLIENVEQLDVGALVSIRGITRVQISDPYLKGEVVPFHDNSPDSVTNLSSKVSEAPRDEKLQTNAANSLMWSEQEPSINCDDTFVPSLAERISFASLQPISGKFSTRSTQSELQALQRERLNAMDSRDTLLRLDMSLEFAKKNISIIAAKLAIQSLEI</sequence>